<feature type="region of interest" description="Disordered" evidence="6">
    <location>
        <begin position="146"/>
        <end position="217"/>
    </location>
</feature>
<evidence type="ECO:0000313" key="7">
    <source>
        <dbReference type="EMBL" id="KIM25499.1"/>
    </source>
</evidence>
<dbReference type="Pfam" id="PF04939">
    <property type="entry name" value="RRS1"/>
    <property type="match status" value="1"/>
</dbReference>
<feature type="region of interest" description="Disordered" evidence="6">
    <location>
        <begin position="276"/>
        <end position="340"/>
    </location>
</feature>
<feature type="compositionally biased region" description="Pro residues" evidence="6">
    <location>
        <begin position="92"/>
        <end position="102"/>
    </location>
</feature>
<comment type="function">
    <text evidence="5">Involved in ribosomal large subunit assembly.</text>
</comment>
<evidence type="ECO:0000256" key="4">
    <source>
        <dbReference type="ARBA" id="ARBA00023242"/>
    </source>
</evidence>
<dbReference type="OrthoDB" id="28455at2759"/>
<dbReference type="InterPro" id="IPR007023">
    <property type="entry name" value="Ribosom_reg"/>
</dbReference>
<dbReference type="EMBL" id="KN824313">
    <property type="protein sequence ID" value="KIM25499.1"/>
    <property type="molecule type" value="Genomic_DNA"/>
</dbReference>
<keyword evidence="3 5" id="KW-0690">Ribosome biogenesis</keyword>
<keyword evidence="4 5" id="KW-0539">Nucleus</keyword>
<dbReference type="Proteomes" id="UP000054097">
    <property type="component" value="Unassembled WGS sequence"/>
</dbReference>
<reference evidence="7 8" key="1">
    <citation type="submission" date="2014-04" db="EMBL/GenBank/DDBJ databases">
        <authorList>
            <consortium name="DOE Joint Genome Institute"/>
            <person name="Kuo A."/>
            <person name="Zuccaro A."/>
            <person name="Kohler A."/>
            <person name="Nagy L.G."/>
            <person name="Floudas D."/>
            <person name="Copeland A."/>
            <person name="Barry K.W."/>
            <person name="Cichocki N."/>
            <person name="Veneault-Fourrey C."/>
            <person name="LaButti K."/>
            <person name="Lindquist E.A."/>
            <person name="Lipzen A."/>
            <person name="Lundell T."/>
            <person name="Morin E."/>
            <person name="Murat C."/>
            <person name="Sun H."/>
            <person name="Tunlid A."/>
            <person name="Henrissat B."/>
            <person name="Grigoriev I.V."/>
            <person name="Hibbett D.S."/>
            <person name="Martin F."/>
            <person name="Nordberg H.P."/>
            <person name="Cantor M.N."/>
            <person name="Hua S.X."/>
        </authorList>
    </citation>
    <scope>NUCLEOTIDE SEQUENCE [LARGE SCALE GENOMIC DNA]</scope>
    <source>
        <strain evidence="7 8">MAFF 305830</strain>
    </source>
</reference>
<name>A0A0C3AZU7_SERVB</name>
<feature type="compositionally biased region" description="Basic residues" evidence="6">
    <location>
        <begin position="330"/>
        <end position="340"/>
    </location>
</feature>
<keyword evidence="8" id="KW-1185">Reference proteome</keyword>
<protein>
    <recommendedName>
        <fullName evidence="5">Ribosome biogenesis regulatory protein</fullName>
    </recommendedName>
</protein>
<dbReference type="STRING" id="933852.A0A0C3AZU7"/>
<dbReference type="GO" id="GO:0005634">
    <property type="term" value="C:nucleus"/>
    <property type="evidence" value="ECO:0007669"/>
    <property type="project" value="UniProtKB-SubCell"/>
</dbReference>
<organism evidence="7 8">
    <name type="scientific">Serendipita vermifera MAFF 305830</name>
    <dbReference type="NCBI Taxonomy" id="933852"/>
    <lineage>
        <taxon>Eukaryota</taxon>
        <taxon>Fungi</taxon>
        <taxon>Dikarya</taxon>
        <taxon>Basidiomycota</taxon>
        <taxon>Agaricomycotina</taxon>
        <taxon>Agaricomycetes</taxon>
        <taxon>Sebacinales</taxon>
        <taxon>Serendipitaceae</taxon>
        <taxon>Serendipita</taxon>
    </lineage>
</organism>
<evidence type="ECO:0000256" key="5">
    <source>
        <dbReference type="RuleBase" id="RU364132"/>
    </source>
</evidence>
<feature type="compositionally biased region" description="Polar residues" evidence="6">
    <location>
        <begin position="194"/>
        <end position="203"/>
    </location>
</feature>
<comment type="similarity">
    <text evidence="2 5">Belongs to the RRS1 family.</text>
</comment>
<feature type="region of interest" description="Disordered" evidence="6">
    <location>
        <begin position="91"/>
        <end position="122"/>
    </location>
</feature>
<evidence type="ECO:0000256" key="1">
    <source>
        <dbReference type="ARBA" id="ARBA00004123"/>
    </source>
</evidence>
<evidence type="ECO:0000256" key="6">
    <source>
        <dbReference type="SAM" id="MobiDB-lite"/>
    </source>
</evidence>
<evidence type="ECO:0000256" key="2">
    <source>
        <dbReference type="ARBA" id="ARBA00010077"/>
    </source>
</evidence>
<dbReference type="AlphaFoldDB" id="A0A0C3AZU7"/>
<reference evidence="8" key="2">
    <citation type="submission" date="2015-01" db="EMBL/GenBank/DDBJ databases">
        <title>Evolutionary Origins and Diversification of the Mycorrhizal Mutualists.</title>
        <authorList>
            <consortium name="DOE Joint Genome Institute"/>
            <consortium name="Mycorrhizal Genomics Consortium"/>
            <person name="Kohler A."/>
            <person name="Kuo A."/>
            <person name="Nagy L.G."/>
            <person name="Floudas D."/>
            <person name="Copeland A."/>
            <person name="Barry K.W."/>
            <person name="Cichocki N."/>
            <person name="Veneault-Fourrey C."/>
            <person name="LaButti K."/>
            <person name="Lindquist E.A."/>
            <person name="Lipzen A."/>
            <person name="Lundell T."/>
            <person name="Morin E."/>
            <person name="Murat C."/>
            <person name="Riley R."/>
            <person name="Ohm R."/>
            <person name="Sun H."/>
            <person name="Tunlid A."/>
            <person name="Henrissat B."/>
            <person name="Grigoriev I.V."/>
            <person name="Hibbett D.S."/>
            <person name="Martin F."/>
        </authorList>
    </citation>
    <scope>NUCLEOTIDE SEQUENCE [LARGE SCALE GENOMIC DNA]</scope>
    <source>
        <strain evidence="8">MAFF 305830</strain>
    </source>
</reference>
<gene>
    <name evidence="7" type="ORF">M408DRAFT_74023</name>
</gene>
<evidence type="ECO:0000256" key="3">
    <source>
        <dbReference type="ARBA" id="ARBA00022517"/>
    </source>
</evidence>
<evidence type="ECO:0000313" key="8">
    <source>
        <dbReference type="Proteomes" id="UP000054097"/>
    </source>
</evidence>
<accession>A0A0C3AZU7</accession>
<proteinExistence type="inferred from homology"/>
<dbReference type="HOGENOM" id="CLU_065163_1_0_1"/>
<dbReference type="GO" id="GO:0042254">
    <property type="term" value="P:ribosome biogenesis"/>
    <property type="evidence" value="ECO:0007669"/>
    <property type="project" value="UniProtKB-KW"/>
</dbReference>
<sequence length="340" mass="37111">MDVSGLLASTSKGRSTEVNKDVPLVVDTGLLAVFDPNDIEPEEYSADQEAYLLSVARDGVQALVNALFSLPVQKTADGPLAILPSIETPLPRAKPLPKPKPPTKWEQFAKARGIQKTKREKKVWDEEKQDWVDRWGRKGKNKEIEEQWITEVPANAPDDYDPVKEARDKRKSRVAKNEKQRAANQARAMGPSATAASTSTGLKDSNAWDALSKDDKKGMLRRDALRAKVSTASMGKFDKKLEGEPKLRGIKRKFDPNEGNVESEKSAALALLSKLERNPISSTASAKRPRKDAAGGEGSGENVLNVRKAVRYATKGKGATAFASRDRGRGGKAGRGKGKR</sequence>
<comment type="subcellular location">
    <subcellularLocation>
        <location evidence="1 5">Nucleus</location>
    </subcellularLocation>
</comment>